<accession>A0AAE1DP54</accession>
<gene>
    <name evidence="2" type="ORF">RRG08_062824</name>
</gene>
<feature type="region of interest" description="Disordered" evidence="1">
    <location>
        <begin position="102"/>
        <end position="130"/>
    </location>
</feature>
<keyword evidence="3" id="KW-1185">Reference proteome</keyword>
<organism evidence="2 3">
    <name type="scientific">Elysia crispata</name>
    <name type="common">lettuce slug</name>
    <dbReference type="NCBI Taxonomy" id="231223"/>
    <lineage>
        <taxon>Eukaryota</taxon>
        <taxon>Metazoa</taxon>
        <taxon>Spiralia</taxon>
        <taxon>Lophotrochozoa</taxon>
        <taxon>Mollusca</taxon>
        <taxon>Gastropoda</taxon>
        <taxon>Heterobranchia</taxon>
        <taxon>Euthyneura</taxon>
        <taxon>Panpulmonata</taxon>
        <taxon>Sacoglossa</taxon>
        <taxon>Placobranchoidea</taxon>
        <taxon>Plakobranchidae</taxon>
        <taxon>Elysia</taxon>
    </lineage>
</organism>
<dbReference type="Proteomes" id="UP001283361">
    <property type="component" value="Unassembled WGS sequence"/>
</dbReference>
<evidence type="ECO:0000256" key="1">
    <source>
        <dbReference type="SAM" id="MobiDB-lite"/>
    </source>
</evidence>
<evidence type="ECO:0000313" key="3">
    <source>
        <dbReference type="Proteomes" id="UP001283361"/>
    </source>
</evidence>
<dbReference type="EMBL" id="JAWDGP010003059">
    <property type="protein sequence ID" value="KAK3777749.1"/>
    <property type="molecule type" value="Genomic_DNA"/>
</dbReference>
<feature type="compositionally biased region" description="Acidic residues" evidence="1">
    <location>
        <begin position="114"/>
        <end position="130"/>
    </location>
</feature>
<reference evidence="2" key="1">
    <citation type="journal article" date="2023" name="G3 (Bethesda)">
        <title>A reference genome for the long-term kleptoplast-retaining sea slug Elysia crispata morphotype clarki.</title>
        <authorList>
            <person name="Eastman K.E."/>
            <person name="Pendleton A.L."/>
            <person name="Shaikh M.A."/>
            <person name="Suttiyut T."/>
            <person name="Ogas R."/>
            <person name="Tomko P."/>
            <person name="Gavelis G."/>
            <person name="Widhalm J.R."/>
            <person name="Wisecaver J.H."/>
        </authorList>
    </citation>
    <scope>NUCLEOTIDE SEQUENCE</scope>
    <source>
        <strain evidence="2">ECLA1</strain>
    </source>
</reference>
<proteinExistence type="predicted"/>
<comment type="caution">
    <text evidence="2">The sequence shown here is derived from an EMBL/GenBank/DDBJ whole genome shotgun (WGS) entry which is preliminary data.</text>
</comment>
<dbReference type="AlphaFoldDB" id="A0AAE1DP54"/>
<sequence>MALVATAIAIGGELLFDFLFDAGVTIAVEGAEGIAASLVEPAATTVAEALVTSEEALPVATETLREAFGQALPQFAKQTTIGLADQVKNGVKRKVKEAWQDAVPEKRAKQQASEEIESDFEESEDEGGTN</sequence>
<name>A0AAE1DP54_9GAST</name>
<protein>
    <submittedName>
        <fullName evidence="2">Uncharacterized protein</fullName>
    </submittedName>
</protein>
<evidence type="ECO:0000313" key="2">
    <source>
        <dbReference type="EMBL" id="KAK3777749.1"/>
    </source>
</evidence>